<evidence type="ECO:0000313" key="3">
    <source>
        <dbReference type="Proteomes" id="UP000182715"/>
    </source>
</evidence>
<dbReference type="EMBL" id="CVTF01000121">
    <property type="protein sequence ID" value="CRZ00153.1"/>
    <property type="molecule type" value="Genomic_DNA"/>
</dbReference>
<evidence type="ECO:0000313" key="2">
    <source>
        <dbReference type="EMBL" id="CRZ00153.1"/>
    </source>
</evidence>
<accession>A0A0H5QX19</accession>
<feature type="transmembrane region" description="Helical" evidence="1">
    <location>
        <begin position="6"/>
        <end position="28"/>
    </location>
</feature>
<dbReference type="AlphaFoldDB" id="A0A0H5QX19"/>
<dbReference type="Proteomes" id="UP000182715">
    <property type="component" value="Unassembled WGS sequence"/>
</dbReference>
<reference evidence="2 3" key="1">
    <citation type="submission" date="2014-11" db="EMBL/GenBank/DDBJ databases">
        <authorList>
            <person name="Diene M.Seydina."/>
        </authorList>
    </citation>
    <scope>NUCLEOTIDE SEQUENCE [LARGE SCALE GENOMIC DNA]</scope>
    <source>
        <strain evidence="2 3">Neisseria meningitidis CHUV</strain>
    </source>
</reference>
<sequence>MFKNLAFVNIWAVKPHYFMLLPILHLVCTRFPNNLKRNLPKGRFKEVILNVN</sequence>
<evidence type="ECO:0000256" key="1">
    <source>
        <dbReference type="SAM" id="Phobius"/>
    </source>
</evidence>
<name>A0A0H5QX19_NEIMI</name>
<protein>
    <submittedName>
        <fullName evidence="2">Uncharacterized protein</fullName>
    </submittedName>
</protein>
<organism evidence="2 3">
    <name type="scientific">Neisseria meningitidis serogroup B</name>
    <dbReference type="NCBI Taxonomy" id="491"/>
    <lineage>
        <taxon>Bacteria</taxon>
        <taxon>Pseudomonadati</taxon>
        <taxon>Pseudomonadota</taxon>
        <taxon>Betaproteobacteria</taxon>
        <taxon>Neisseriales</taxon>
        <taxon>Neisseriaceae</taxon>
        <taxon>Neisseria</taxon>
    </lineage>
</organism>
<keyword evidence="1" id="KW-1133">Transmembrane helix</keyword>
<proteinExistence type="predicted"/>
<keyword evidence="1" id="KW-0812">Transmembrane</keyword>
<keyword evidence="1" id="KW-0472">Membrane</keyword>